<organism evidence="1 2">
    <name type="scientific">Amycolatopsis tolypomycina</name>
    <dbReference type="NCBI Taxonomy" id="208445"/>
    <lineage>
        <taxon>Bacteria</taxon>
        <taxon>Bacillati</taxon>
        <taxon>Actinomycetota</taxon>
        <taxon>Actinomycetes</taxon>
        <taxon>Pseudonocardiales</taxon>
        <taxon>Pseudonocardiaceae</taxon>
        <taxon>Amycolatopsis</taxon>
    </lineage>
</organism>
<dbReference type="EMBL" id="FNSO01000003">
    <property type="protein sequence ID" value="SEB47966.1"/>
    <property type="molecule type" value="Genomic_DNA"/>
</dbReference>
<evidence type="ECO:0000313" key="1">
    <source>
        <dbReference type="EMBL" id="SEB47966.1"/>
    </source>
</evidence>
<protein>
    <submittedName>
        <fullName evidence="1">Uncharacterized protein</fullName>
    </submittedName>
</protein>
<name>A0A1H4JPX5_9PSEU</name>
<evidence type="ECO:0000313" key="2">
    <source>
        <dbReference type="Proteomes" id="UP000199622"/>
    </source>
</evidence>
<sequence length="480" mass="53381">MIEVLAQLEPQRLTDFAERDELDDAARMLIMQRAPRYLVVRILERWHPDLALVEAARAAQGAFVELVLYCEGQGWRDRAIDLASQLEASEVDYLTEQWARDHGAVPESLRIALVHAALADRAPRPNVTELSNWERQELLNQLAAEERRRARAAWRILEPAPELWEPLARNGDDAPQVRRILLDSAEQLKDAVLMACLPTVTGDNLRDGDDLMAGVRLTLAADLVRRWPRLRQIAREDLSRVVREAREDGWKPAGRFHTSWDEIAALAELSDDTNLLVDAAAAAAADKPGYSSRSGGTEPTWEDKRARAIGALAANPATPRSDLARLVPALEEQALLAMLPHSDGDLETAVRGRLDEIRRAVAASRPILIEVPSDDELARSANPEDELRRHLKHLKARAEQRDLTCDGLLGSRFTTADILRMLPAHRVLESENQASLVAGLIAEACGGDPNRWAALPGQLDPPPRKSVKFDTWLRQLAQDG</sequence>
<dbReference type="Proteomes" id="UP000199622">
    <property type="component" value="Unassembled WGS sequence"/>
</dbReference>
<dbReference type="STRING" id="208445.SAMN04489727_2074"/>
<accession>A0A1H4JPX5</accession>
<proteinExistence type="predicted"/>
<keyword evidence="2" id="KW-1185">Reference proteome</keyword>
<dbReference type="AlphaFoldDB" id="A0A1H4JPX5"/>
<reference evidence="2" key="1">
    <citation type="submission" date="2016-10" db="EMBL/GenBank/DDBJ databases">
        <authorList>
            <person name="Varghese N."/>
            <person name="Submissions S."/>
        </authorList>
    </citation>
    <scope>NUCLEOTIDE SEQUENCE [LARGE SCALE GENOMIC DNA]</scope>
    <source>
        <strain evidence="2">DSM 44544</strain>
    </source>
</reference>
<gene>
    <name evidence="1" type="ORF">SAMN04489727_2074</name>
</gene>